<feature type="compositionally biased region" description="Basic and acidic residues" evidence="1">
    <location>
        <begin position="8"/>
        <end position="23"/>
    </location>
</feature>
<dbReference type="AlphaFoldDB" id="A0A0G4H673"/>
<feature type="compositionally biased region" description="Basic and acidic residues" evidence="1">
    <location>
        <begin position="46"/>
        <end position="63"/>
    </location>
</feature>
<organism evidence="2">
    <name type="scientific">Chromera velia CCMP2878</name>
    <dbReference type="NCBI Taxonomy" id="1169474"/>
    <lineage>
        <taxon>Eukaryota</taxon>
        <taxon>Sar</taxon>
        <taxon>Alveolata</taxon>
        <taxon>Colpodellida</taxon>
        <taxon>Chromeraceae</taxon>
        <taxon>Chromera</taxon>
    </lineage>
</organism>
<reference evidence="2" key="1">
    <citation type="submission" date="2014-11" db="EMBL/GenBank/DDBJ databases">
        <authorList>
            <person name="Otto D Thomas"/>
            <person name="Naeem Raeece"/>
        </authorList>
    </citation>
    <scope>NUCLEOTIDE SEQUENCE</scope>
</reference>
<feature type="compositionally biased region" description="Polar residues" evidence="1">
    <location>
        <begin position="138"/>
        <end position="147"/>
    </location>
</feature>
<evidence type="ECO:0000313" key="2">
    <source>
        <dbReference type="EMBL" id="CEM39330.1"/>
    </source>
</evidence>
<dbReference type="EMBL" id="CDMZ01001922">
    <property type="protein sequence ID" value="CEM39330.1"/>
    <property type="molecule type" value="Genomic_DNA"/>
</dbReference>
<accession>A0A0G4H673</accession>
<sequence>MNASGREGAGKAEHSAENSRGGDVDVETPRGTSDSDCRSISIERGSQSREDVSRWWRDAKMEWAGEQTTEEEEADPSVLEAVSEAADADASLHQATMSSGPQSKEKDARSEAAHPEKEDELQSEETTENDVMVGSVSMCDTQPSQESLARVVGEGRGDFI</sequence>
<gene>
    <name evidence="2" type="ORF">Cvel_24843</name>
</gene>
<feature type="compositionally biased region" description="Polar residues" evidence="1">
    <location>
        <begin position="93"/>
        <end position="102"/>
    </location>
</feature>
<evidence type="ECO:0000256" key="1">
    <source>
        <dbReference type="SAM" id="MobiDB-lite"/>
    </source>
</evidence>
<proteinExistence type="predicted"/>
<feature type="compositionally biased region" description="Acidic residues" evidence="1">
    <location>
        <begin position="118"/>
        <end position="128"/>
    </location>
</feature>
<feature type="compositionally biased region" description="Basic and acidic residues" evidence="1">
    <location>
        <begin position="103"/>
        <end position="117"/>
    </location>
</feature>
<dbReference type="VEuPathDB" id="CryptoDB:Cvel_24843"/>
<protein>
    <submittedName>
        <fullName evidence="2">Uncharacterized protein</fullName>
    </submittedName>
</protein>
<feature type="region of interest" description="Disordered" evidence="1">
    <location>
        <begin position="1"/>
        <end position="160"/>
    </location>
</feature>
<feature type="compositionally biased region" description="Low complexity" evidence="1">
    <location>
        <begin position="78"/>
        <end position="92"/>
    </location>
</feature>
<name>A0A0G4H673_9ALVE</name>